<accession>A0ABV5F128</accession>
<dbReference type="Gene3D" id="2.40.160.50">
    <property type="entry name" value="membrane protein fhac: a member of the omp85/tpsb transporter family"/>
    <property type="match status" value="1"/>
</dbReference>
<gene>
    <name evidence="5" type="ORF">ACFFVB_08700</name>
</gene>
<sequence>MKYFYFLFILFFLSFSSYAQDSEEDKQEMTSAEKNVKTVIIPTITYNNSFGTMFGAMASGFYKLKASDTISPISKSMVIGTYSTNKTWMAIMPNTFYFNEDKQRAKFVLGVGSVNFQTYLDWGDFLEFLPDDIFNSIDPEGKFVGYNNAFQFAFAEFITEVYKKLYIGGHLLYSHNLTDFDIPLKADEENNLFGFGLASVYDTRDNQMRPLSGMNAKLSTMHFLTGLGSSANYSNVNMEYNKYYPIQDTNTMLLRGYAQIAIGDVPFSGQNVVGRDDLRGYSNGKFRADQVYDVQTEYRHALNKKWGYVAFAGVATAINTASDISLDNTLPAMGAGVRYLAIPKANINIGFDAAVGRDDWGVYFRIGEAFTR</sequence>
<feature type="domain" description="Bacterial surface antigen (D15)" evidence="4">
    <location>
        <begin position="184"/>
        <end position="370"/>
    </location>
</feature>
<name>A0ABV5F128_9FLAO</name>
<evidence type="ECO:0000313" key="6">
    <source>
        <dbReference type="Proteomes" id="UP001589605"/>
    </source>
</evidence>
<protein>
    <submittedName>
        <fullName evidence="5">BamA/TamA family outer membrane protein</fullName>
    </submittedName>
</protein>
<comment type="subcellular location">
    <subcellularLocation>
        <location evidence="1">Membrane</location>
    </subcellularLocation>
</comment>
<dbReference type="Pfam" id="PF01103">
    <property type="entry name" value="Omp85"/>
    <property type="match status" value="1"/>
</dbReference>
<dbReference type="InterPro" id="IPR000184">
    <property type="entry name" value="Bac_surfAg_D15"/>
</dbReference>
<feature type="chain" id="PRO_5046751151" evidence="3">
    <location>
        <begin position="20"/>
        <end position="372"/>
    </location>
</feature>
<proteinExistence type="predicted"/>
<keyword evidence="2" id="KW-0472">Membrane</keyword>
<evidence type="ECO:0000313" key="5">
    <source>
        <dbReference type="EMBL" id="MFB9053156.1"/>
    </source>
</evidence>
<evidence type="ECO:0000259" key="4">
    <source>
        <dbReference type="Pfam" id="PF01103"/>
    </source>
</evidence>
<dbReference type="RefSeq" id="WP_382382336.1">
    <property type="nucleotide sequence ID" value="NZ_JBHMEZ010000011.1"/>
</dbReference>
<reference evidence="5 6" key="1">
    <citation type="submission" date="2024-09" db="EMBL/GenBank/DDBJ databases">
        <authorList>
            <person name="Sun Q."/>
            <person name="Mori K."/>
        </authorList>
    </citation>
    <scope>NUCLEOTIDE SEQUENCE [LARGE SCALE GENOMIC DNA]</scope>
    <source>
        <strain evidence="5 6">CECT 8286</strain>
    </source>
</reference>
<dbReference type="Proteomes" id="UP001589605">
    <property type="component" value="Unassembled WGS sequence"/>
</dbReference>
<evidence type="ECO:0000256" key="2">
    <source>
        <dbReference type="ARBA" id="ARBA00023136"/>
    </source>
</evidence>
<keyword evidence="3" id="KW-0732">Signal</keyword>
<dbReference type="EMBL" id="JBHMEZ010000011">
    <property type="protein sequence ID" value="MFB9053156.1"/>
    <property type="molecule type" value="Genomic_DNA"/>
</dbReference>
<keyword evidence="6" id="KW-1185">Reference proteome</keyword>
<organism evidence="5 6">
    <name type="scientific">Formosa undariae</name>
    <dbReference type="NCBI Taxonomy" id="1325436"/>
    <lineage>
        <taxon>Bacteria</taxon>
        <taxon>Pseudomonadati</taxon>
        <taxon>Bacteroidota</taxon>
        <taxon>Flavobacteriia</taxon>
        <taxon>Flavobacteriales</taxon>
        <taxon>Flavobacteriaceae</taxon>
        <taxon>Formosa</taxon>
    </lineage>
</organism>
<comment type="caution">
    <text evidence="5">The sequence shown here is derived from an EMBL/GenBank/DDBJ whole genome shotgun (WGS) entry which is preliminary data.</text>
</comment>
<evidence type="ECO:0000256" key="3">
    <source>
        <dbReference type="SAM" id="SignalP"/>
    </source>
</evidence>
<feature type="signal peptide" evidence="3">
    <location>
        <begin position="1"/>
        <end position="19"/>
    </location>
</feature>
<evidence type="ECO:0000256" key="1">
    <source>
        <dbReference type="ARBA" id="ARBA00004370"/>
    </source>
</evidence>